<evidence type="ECO:0000313" key="2">
    <source>
        <dbReference type="Proteomes" id="UP000251993"/>
    </source>
</evidence>
<dbReference type="EMBL" id="CP030850">
    <property type="protein sequence ID" value="AXE17542.1"/>
    <property type="molecule type" value="Genomic_DNA"/>
</dbReference>
<dbReference type="Proteomes" id="UP000251993">
    <property type="component" value="Chromosome"/>
</dbReference>
<sequence>MGKRKKNVDQQLAPIPKMKRFILGMFLLTFGQISLNAQSDVPFEKVSICLTNNPNRCLSRARAETISENDPLTVEVVLKSNDARFLRDQVQYIYVEAARMSPNCLRASSTPDNCPPDAYLGWLGLYTAPTLTTAPPQLVDDADFIRPQLAATKKLRQEMLKIPVEIIENRPGLPGEKPIGRLDWPDNKRKPPYSFRFKANGMRMIAQNAHKYLRVTVTLRSGEKISSDHVRINVQ</sequence>
<name>A0A344TFX1_9BACT</name>
<reference evidence="1 2" key="1">
    <citation type="submission" date="2018-07" db="EMBL/GenBank/DDBJ databases">
        <title>Genome sequencing of Runella.</title>
        <authorList>
            <person name="Baek M.-G."/>
            <person name="Yi H."/>
        </authorList>
    </citation>
    <scope>NUCLEOTIDE SEQUENCE [LARGE SCALE GENOMIC DNA]</scope>
    <source>
        <strain evidence="1 2">HYN0085</strain>
    </source>
</reference>
<organism evidence="1 2">
    <name type="scientific">Runella rosea</name>
    <dbReference type="NCBI Taxonomy" id="2259595"/>
    <lineage>
        <taxon>Bacteria</taxon>
        <taxon>Pseudomonadati</taxon>
        <taxon>Bacteroidota</taxon>
        <taxon>Cytophagia</taxon>
        <taxon>Cytophagales</taxon>
        <taxon>Spirosomataceae</taxon>
        <taxon>Runella</taxon>
    </lineage>
</organism>
<gene>
    <name evidence="1" type="ORF">DR864_07250</name>
</gene>
<dbReference type="AlphaFoldDB" id="A0A344TFX1"/>
<proteinExistence type="predicted"/>
<keyword evidence="2" id="KW-1185">Reference proteome</keyword>
<accession>A0A344TFX1</accession>
<dbReference type="OrthoDB" id="9820399at2"/>
<evidence type="ECO:0000313" key="1">
    <source>
        <dbReference type="EMBL" id="AXE17542.1"/>
    </source>
</evidence>
<protein>
    <submittedName>
        <fullName evidence="1">Uncharacterized protein</fullName>
    </submittedName>
</protein>
<dbReference type="KEGG" id="run:DR864_07250"/>